<feature type="compositionally biased region" description="Low complexity" evidence="14">
    <location>
        <begin position="876"/>
        <end position="908"/>
    </location>
</feature>
<evidence type="ECO:0000256" key="6">
    <source>
        <dbReference type="ARBA" id="ARBA00022741"/>
    </source>
</evidence>
<evidence type="ECO:0000256" key="9">
    <source>
        <dbReference type="ARBA" id="ARBA00022990"/>
    </source>
</evidence>
<dbReference type="GO" id="GO:0005829">
    <property type="term" value="C:cytosol"/>
    <property type="evidence" value="ECO:0007669"/>
    <property type="project" value="UniProtKB-SubCell"/>
</dbReference>
<gene>
    <name evidence="16" type="ORF">CAOG_006722</name>
</gene>
<keyword evidence="7 13" id="KW-0418">Kinase</keyword>
<protein>
    <recommendedName>
        <fullName evidence="13">Inositol hexakisphosphate and diphosphoinositol-pentakisphosphate kinase</fullName>
        <ecNumber evidence="13">2.7.4.24</ecNumber>
    </recommendedName>
</protein>
<keyword evidence="4" id="KW-0597">Phosphoprotein</keyword>
<dbReference type="AlphaFoldDB" id="A0A0D2X4N9"/>
<dbReference type="Proteomes" id="UP000008743">
    <property type="component" value="Unassembled WGS sequence"/>
</dbReference>
<evidence type="ECO:0000256" key="14">
    <source>
        <dbReference type="SAM" id="MobiDB-lite"/>
    </source>
</evidence>
<dbReference type="GO" id="GO:0006020">
    <property type="term" value="P:inositol metabolic process"/>
    <property type="evidence" value="ECO:0007669"/>
    <property type="project" value="TreeGrafter"/>
</dbReference>
<dbReference type="SUPFAM" id="SSF56059">
    <property type="entry name" value="Glutathione synthetase ATP-binding domain-like"/>
    <property type="match status" value="1"/>
</dbReference>
<keyword evidence="5 13" id="KW-0808">Transferase</keyword>
<evidence type="ECO:0000256" key="12">
    <source>
        <dbReference type="PROSITE-ProRule" id="PRU00409"/>
    </source>
</evidence>
<dbReference type="FunCoup" id="A0A0D2X4N9">
    <property type="interactions" value="352"/>
</dbReference>
<keyword evidence="17" id="KW-1185">Reference proteome</keyword>
<dbReference type="Gene3D" id="3.40.50.1240">
    <property type="entry name" value="Phosphoglycerate mutase-like"/>
    <property type="match status" value="1"/>
</dbReference>
<dbReference type="OrthoDB" id="18042at2759"/>
<comment type="similarity">
    <text evidence="2 13">Belongs to the histidine acid phosphatase family. VIP1 subfamily.</text>
</comment>
<sequence>MDASQRITIGLCAMEKKTKSKPMRMIMERLRVCGDFDLIAFDDNTILNVPVDQWPICNCLVAFFSTGFPLHKAMEYAELRRPFMLNELEPQIGLLDRRSVYETLIDNGIPVPRHAVLEQDKIEEELDEHEDYIEIRGMRFNKPFVEKPVSGEDHNICIYYPRNAGGGSQRLFRKVGDRSSQFYPDVNTVRRNGSYIYEDFLATEGTDVKVYTVGPMYAHAEARKSPVVDGKVLRDADGKEIRFPIMLTPEEKDMARKVCSAFRQMVCGFDLLRTGGRSFVCDVNGWSFVKSSSKYYDDCAAVLRDLILLNMAPSRLNINRLPRGGHRTLSIPESSLTESDKAYLAGLDLEGGEDSGTTTPPLVGSSAISSPAHGGSGTTTPGAIGSGTPSTSRRELDPLTGSGSICGTSAEELRCVIAVIRHGDRTPKQKLKMLVTNDKFLHFFAKYSDDNKTELKLKTAVQLQELLDVTRSLLQQHSGDDDSDIEERFDKLVQMKAVLEKGGHFSGINRKVQLKPLRWVKRSKRTNAGAEFSDAQEASTESVAEALLILKWGGELTHAGRVQAEMLGHTFREDLYPGEGSGLLRLHATYRHDLKIYSSDEGRVQVTAAAFTKGLLELEGELTPILISLVRKDKAAIKLLDDASGANEDVAEVKQNIHAQMSIDKRFDREMIEQAVPTLSQSMVRSLQLVRNPRQMCLRIHRLIQAVTDQLRDLIAAATPEERSGIDSLCNGETLSLMHKRWEKLLRDFFNKKKAKFDLSKIPDIYDCAKYDVLHNRHLSIKNMRELYICTKAMADFVIPSEYGMTWEEKVRIGSSICANLCSKILADLGIASTPPEVPAAASVAPVVCGGLSVPIGADVPAPPNPPVAPTPPSSRPLGAPAAVSSGPSTGSPSSGSSTGASSGTDASVDGVGAPPPPTPPLLRGLQSQTSMMAGGSSISTPTSMTAAAQSVSFFPTETVHRLNSRYVTNIKTPERQVRSRLYFTSESHMHSLLNVLRFSSMRHSEEWRDSMTKLSATSELDYLTHIVFRLYERFDVDPSLPDRFRIELMFSPGAVKVTEAPDDTHVVPVAPTMTLNSSITLQEMEEVLASATRQHWENKEAEQPATV</sequence>
<dbReference type="PANTHER" id="PTHR12750">
    <property type="entry name" value="DIPHOSPHOINOSITOL PENTAKISPHOSPHATE KINASE"/>
    <property type="match status" value="1"/>
</dbReference>
<evidence type="ECO:0000256" key="1">
    <source>
        <dbReference type="ARBA" id="ARBA00004514"/>
    </source>
</evidence>
<evidence type="ECO:0000256" key="4">
    <source>
        <dbReference type="ARBA" id="ARBA00022553"/>
    </source>
</evidence>
<dbReference type="Pfam" id="PF18086">
    <property type="entry name" value="PPIP5K2_N"/>
    <property type="match status" value="1"/>
</dbReference>
<keyword evidence="8 12" id="KW-0067">ATP-binding</keyword>
<dbReference type="OMA" id="IQERWCC"/>
<name>A0A0D2X4N9_CAPO3</name>
<comment type="function">
    <text evidence="13">Bifunctional inositol kinase that acts in concert with the IP6K kinases to synthesize the diphosphate group-containing inositol pyrophosphates diphosphoinositol pentakisphosphate, PP-InsP5, and bis-diphosphoinositol tetrakisphosphate, (PP)2-InsP4. PP-InsP5 and (PP)2-InsP4, also respectively called InsP7 and InsP8, may regulate a variety of cellular processes, including apoptosis, vesicle trafficking, cytoskeletal dynamics, and exocytosis. Phosphorylates inositol hexakisphosphate (InsP6).</text>
</comment>
<dbReference type="InterPro" id="IPR029033">
    <property type="entry name" value="His_PPase_superfam"/>
</dbReference>
<dbReference type="Pfam" id="PF00328">
    <property type="entry name" value="His_Phos_2"/>
    <property type="match status" value="2"/>
</dbReference>
<dbReference type="GO" id="GO:0005524">
    <property type="term" value="F:ATP binding"/>
    <property type="evidence" value="ECO:0007669"/>
    <property type="project" value="UniProtKB-UniRule"/>
</dbReference>
<dbReference type="Gene3D" id="3.40.50.11950">
    <property type="match status" value="1"/>
</dbReference>
<comment type="subcellular location">
    <subcellularLocation>
        <location evidence="1 13">Cytoplasm</location>
        <location evidence="1 13">Cytosol</location>
    </subcellularLocation>
</comment>
<evidence type="ECO:0000313" key="16">
    <source>
        <dbReference type="EMBL" id="KJE96389.1"/>
    </source>
</evidence>
<dbReference type="InterPro" id="IPR033379">
    <property type="entry name" value="Acid_Pase_AS"/>
</dbReference>
<evidence type="ECO:0000313" key="17">
    <source>
        <dbReference type="Proteomes" id="UP000008743"/>
    </source>
</evidence>
<dbReference type="SUPFAM" id="SSF53254">
    <property type="entry name" value="Phosphoglycerate mutase-like"/>
    <property type="match status" value="1"/>
</dbReference>
<dbReference type="CDD" id="cd07061">
    <property type="entry name" value="HP_HAP_like"/>
    <property type="match status" value="1"/>
</dbReference>
<evidence type="ECO:0000256" key="7">
    <source>
        <dbReference type="ARBA" id="ARBA00022777"/>
    </source>
</evidence>
<feature type="region of interest" description="Disordered" evidence="14">
    <location>
        <begin position="349"/>
        <end position="403"/>
    </location>
</feature>
<dbReference type="InterPro" id="IPR000560">
    <property type="entry name" value="His_Pase_clade-2"/>
</dbReference>
<reference evidence="17" key="1">
    <citation type="submission" date="2011-02" db="EMBL/GenBank/DDBJ databases">
        <title>The Genome Sequence of Capsaspora owczarzaki ATCC 30864.</title>
        <authorList>
            <person name="Russ C."/>
            <person name="Cuomo C."/>
            <person name="Burger G."/>
            <person name="Gray M.W."/>
            <person name="Holland P.W.H."/>
            <person name="King N."/>
            <person name="Lang F.B.F."/>
            <person name="Roger A.J."/>
            <person name="Ruiz-Trillo I."/>
            <person name="Young S.K."/>
            <person name="Zeng Q."/>
            <person name="Gargeya S."/>
            <person name="Alvarado L."/>
            <person name="Berlin A."/>
            <person name="Chapman S.B."/>
            <person name="Chen Z."/>
            <person name="Freedman E."/>
            <person name="Gellesch M."/>
            <person name="Goldberg J."/>
            <person name="Griggs A."/>
            <person name="Gujja S."/>
            <person name="Heilman E."/>
            <person name="Heiman D."/>
            <person name="Howarth C."/>
            <person name="Mehta T."/>
            <person name="Neiman D."/>
            <person name="Pearson M."/>
            <person name="Roberts A."/>
            <person name="Saif S."/>
            <person name="Shea T."/>
            <person name="Shenoy N."/>
            <person name="Sisk P."/>
            <person name="Stolte C."/>
            <person name="Sykes S."/>
            <person name="White J."/>
            <person name="Yandava C."/>
            <person name="Haas B."/>
            <person name="Nusbaum C."/>
            <person name="Birren B."/>
        </authorList>
    </citation>
    <scope>NUCLEOTIDE SEQUENCE</scope>
    <source>
        <strain evidence="17">ATCC 30864</strain>
    </source>
</reference>
<dbReference type="GO" id="GO:0046872">
    <property type="term" value="F:metal ion binding"/>
    <property type="evidence" value="ECO:0007669"/>
    <property type="project" value="InterPro"/>
</dbReference>
<dbReference type="InParanoid" id="A0A0D2X4N9"/>
<keyword evidence="3 13" id="KW-0963">Cytoplasm</keyword>
<keyword evidence="6 12" id="KW-0547">Nucleotide-binding</keyword>
<comment type="catalytic activity">
    <reaction evidence="10">
        <text>5-diphospho-1D-myo-inositol 1,2,3,4,6-pentakisphosphate + ATP + H(+) = 1,5-bis(diphospho)-1D-myo-inositol 2,3,4,6-tetrakisphosphate + ADP</text>
        <dbReference type="Rhea" id="RHEA:10276"/>
        <dbReference type="ChEBI" id="CHEBI:15378"/>
        <dbReference type="ChEBI" id="CHEBI:30616"/>
        <dbReference type="ChEBI" id="CHEBI:58628"/>
        <dbReference type="ChEBI" id="CHEBI:77983"/>
        <dbReference type="ChEBI" id="CHEBI:456216"/>
        <dbReference type="EC" id="2.7.4.24"/>
    </reaction>
    <physiologicalReaction direction="left-to-right" evidence="10">
        <dbReference type="Rhea" id="RHEA:10277"/>
    </physiologicalReaction>
</comment>
<evidence type="ECO:0000256" key="11">
    <source>
        <dbReference type="ARBA" id="ARBA00034629"/>
    </source>
</evidence>
<proteinExistence type="inferred from homology"/>
<dbReference type="GO" id="GO:0052723">
    <property type="term" value="F:inositol hexakisphosphate 1-kinase activity"/>
    <property type="evidence" value="ECO:0007669"/>
    <property type="project" value="RHEA"/>
</dbReference>
<evidence type="ECO:0000256" key="10">
    <source>
        <dbReference type="ARBA" id="ARBA00033696"/>
    </source>
</evidence>
<dbReference type="eggNOG" id="KOG1057">
    <property type="taxonomic scope" value="Eukaryota"/>
</dbReference>
<dbReference type="PROSITE" id="PS50975">
    <property type="entry name" value="ATP_GRASP"/>
    <property type="match status" value="1"/>
</dbReference>
<dbReference type="GO" id="GO:0033857">
    <property type="term" value="F:5-diphosphoinositol pentakisphosphate 1-kinase activity"/>
    <property type="evidence" value="ECO:0007669"/>
    <property type="project" value="TreeGrafter"/>
</dbReference>
<feature type="domain" description="ATP-grasp" evidence="15">
    <location>
        <begin position="101"/>
        <end position="312"/>
    </location>
</feature>
<dbReference type="InterPro" id="IPR040557">
    <property type="entry name" value="VIP1_N"/>
</dbReference>
<evidence type="ECO:0000256" key="8">
    <source>
        <dbReference type="ARBA" id="ARBA00022840"/>
    </source>
</evidence>
<accession>A0A0D2X4N9</accession>
<dbReference type="InterPro" id="IPR037446">
    <property type="entry name" value="His_Pase_VIP1"/>
</dbReference>
<dbReference type="Gene3D" id="3.30.470.20">
    <property type="entry name" value="ATP-grasp fold, B domain"/>
    <property type="match status" value="1"/>
</dbReference>
<dbReference type="RefSeq" id="XP_004344343.1">
    <property type="nucleotide sequence ID" value="XM_004344293.2"/>
</dbReference>
<dbReference type="InterPro" id="IPR011761">
    <property type="entry name" value="ATP-grasp"/>
</dbReference>
<dbReference type="PhylomeDB" id="A0A0D2X4N9"/>
<feature type="compositionally biased region" description="Pro residues" evidence="14">
    <location>
        <begin position="863"/>
        <end position="875"/>
    </location>
</feature>
<feature type="region of interest" description="Disordered" evidence="14">
    <location>
        <begin position="863"/>
        <end position="926"/>
    </location>
</feature>
<organism evidence="16 17">
    <name type="scientific">Capsaspora owczarzaki (strain ATCC 30864)</name>
    <dbReference type="NCBI Taxonomy" id="595528"/>
    <lineage>
        <taxon>Eukaryota</taxon>
        <taxon>Filasterea</taxon>
        <taxon>Capsaspora</taxon>
    </lineage>
</organism>
<evidence type="ECO:0000256" key="5">
    <source>
        <dbReference type="ARBA" id="ARBA00022679"/>
    </source>
</evidence>
<dbReference type="PANTHER" id="PTHR12750:SF9">
    <property type="entry name" value="INOSITOL HEXAKISPHOSPHATE AND DIPHOSPHOINOSITOL-PENTAKISPHOSPHATE KINASE"/>
    <property type="match status" value="1"/>
</dbReference>
<dbReference type="STRING" id="595528.A0A0D2X4N9"/>
<dbReference type="PROSITE" id="PS00616">
    <property type="entry name" value="HIS_ACID_PHOSPHAT_1"/>
    <property type="match status" value="1"/>
</dbReference>
<keyword evidence="9" id="KW-0007">Acetylation</keyword>
<evidence type="ECO:0000256" key="13">
    <source>
        <dbReference type="RuleBase" id="RU365032"/>
    </source>
</evidence>
<evidence type="ECO:0000256" key="3">
    <source>
        <dbReference type="ARBA" id="ARBA00022490"/>
    </source>
</evidence>
<dbReference type="EC" id="2.7.4.24" evidence="13"/>
<dbReference type="EMBL" id="KE346371">
    <property type="protein sequence ID" value="KJE96389.1"/>
    <property type="molecule type" value="Genomic_DNA"/>
</dbReference>
<evidence type="ECO:0000256" key="2">
    <source>
        <dbReference type="ARBA" id="ARBA00005609"/>
    </source>
</evidence>
<comment type="catalytic activity">
    <reaction evidence="11">
        <text>1D-myo-inositol hexakisphosphate + ATP = 1-diphospho-1D-myo-inositol 2,3,4,5,6-pentakisphosphate + ADP</text>
        <dbReference type="Rhea" id="RHEA:37459"/>
        <dbReference type="ChEBI" id="CHEBI:30616"/>
        <dbReference type="ChEBI" id="CHEBI:58130"/>
        <dbReference type="ChEBI" id="CHEBI:74946"/>
        <dbReference type="ChEBI" id="CHEBI:456216"/>
        <dbReference type="EC" id="2.7.4.24"/>
    </reaction>
    <physiologicalReaction direction="left-to-right" evidence="11">
        <dbReference type="Rhea" id="RHEA:37460"/>
    </physiologicalReaction>
</comment>
<evidence type="ECO:0000259" key="15">
    <source>
        <dbReference type="PROSITE" id="PS50975"/>
    </source>
</evidence>
<dbReference type="GO" id="GO:0032958">
    <property type="term" value="P:inositol phosphate biosynthetic process"/>
    <property type="evidence" value="ECO:0007669"/>
    <property type="project" value="TreeGrafter"/>
</dbReference>
<dbReference type="FunFam" id="3.30.470.20:FF:000019">
    <property type="entry name" value="Inositol hexakisphosphate and diphosphoinositol-pentakisphosphate kinase"/>
    <property type="match status" value="1"/>
</dbReference>
<dbReference type="FunFam" id="3.40.50.11950:FF:000002">
    <property type="entry name" value="Inositol hexakisphosphate and diphosphoinositol-pentakisphosphate kinase"/>
    <property type="match status" value="1"/>
</dbReference>